<feature type="domain" description="Bifunctional inhibitor/plant lipid transfer protein/seed storage helical" evidence="6">
    <location>
        <begin position="30"/>
        <end position="113"/>
    </location>
</feature>
<comment type="function">
    <text evidence="4">Plant non-specific lipid-transfer proteins transfer phospholipids as well as galactolipids across membranes. May play a role in wax or cutin deposition in the cell walls of expanding epidermal cells and certain secretory tissues.</text>
</comment>
<dbReference type="EMBL" id="JACGWJ010000014">
    <property type="protein sequence ID" value="KAL0375452.1"/>
    <property type="molecule type" value="Genomic_DNA"/>
</dbReference>
<dbReference type="PRINTS" id="PR00382">
    <property type="entry name" value="LIPIDTRNSFER"/>
</dbReference>
<keyword evidence="5" id="KW-0732">Signal</keyword>
<evidence type="ECO:0000256" key="1">
    <source>
        <dbReference type="ARBA" id="ARBA00009748"/>
    </source>
</evidence>
<accession>A0AAW2R5R3</accession>
<dbReference type="GO" id="GO:0008289">
    <property type="term" value="F:lipid binding"/>
    <property type="evidence" value="ECO:0007669"/>
    <property type="project" value="UniProtKB-KW"/>
</dbReference>
<comment type="caution">
    <text evidence="7">The sequence shown here is derived from an EMBL/GenBank/DDBJ whole genome shotgun (WGS) entry which is preliminary data.</text>
</comment>
<dbReference type="AlphaFoldDB" id="A0AAW2R5R3"/>
<evidence type="ECO:0000259" key="6">
    <source>
        <dbReference type="SMART" id="SM00499"/>
    </source>
</evidence>
<evidence type="ECO:0000256" key="4">
    <source>
        <dbReference type="RuleBase" id="RU000628"/>
    </source>
</evidence>
<dbReference type="Gene3D" id="1.10.110.10">
    <property type="entry name" value="Plant lipid-transfer and hydrophobic proteins"/>
    <property type="match status" value="1"/>
</dbReference>
<evidence type="ECO:0000256" key="5">
    <source>
        <dbReference type="SAM" id="SignalP"/>
    </source>
</evidence>
<dbReference type="GO" id="GO:0006869">
    <property type="term" value="P:lipid transport"/>
    <property type="evidence" value="ECO:0007669"/>
    <property type="project" value="InterPro"/>
</dbReference>
<keyword evidence="3 4" id="KW-0446">Lipid-binding</keyword>
<name>A0AAW2R5R3_SESRA</name>
<dbReference type="PANTHER" id="PTHR33076">
    <property type="entry name" value="NON-SPECIFIC LIPID-TRANSFER PROTEIN 2-RELATED"/>
    <property type="match status" value="1"/>
</dbReference>
<dbReference type="SUPFAM" id="SSF47699">
    <property type="entry name" value="Bifunctional inhibitor/lipid-transfer protein/seed storage 2S albumin"/>
    <property type="match status" value="1"/>
</dbReference>
<evidence type="ECO:0000256" key="2">
    <source>
        <dbReference type="ARBA" id="ARBA00022448"/>
    </source>
</evidence>
<comment type="similarity">
    <text evidence="1 4">Belongs to the plant LTP family.</text>
</comment>
<reference evidence="7" key="1">
    <citation type="submission" date="2020-06" db="EMBL/GenBank/DDBJ databases">
        <authorList>
            <person name="Li T."/>
            <person name="Hu X."/>
            <person name="Zhang T."/>
            <person name="Song X."/>
            <person name="Zhang H."/>
            <person name="Dai N."/>
            <person name="Sheng W."/>
            <person name="Hou X."/>
            <person name="Wei L."/>
        </authorList>
    </citation>
    <scope>NUCLEOTIDE SEQUENCE</scope>
    <source>
        <strain evidence="7">G02</strain>
        <tissue evidence="7">Leaf</tissue>
    </source>
</reference>
<proteinExistence type="inferred from homology"/>
<feature type="chain" id="PRO_5043385638" description="Non-specific lipid-transfer protein" evidence="5">
    <location>
        <begin position="27"/>
        <end position="118"/>
    </location>
</feature>
<gene>
    <name evidence="7" type="ORF">Sradi_3460900</name>
</gene>
<evidence type="ECO:0000256" key="3">
    <source>
        <dbReference type="ARBA" id="ARBA00023121"/>
    </source>
</evidence>
<dbReference type="SMART" id="SM00499">
    <property type="entry name" value="AAI"/>
    <property type="match status" value="1"/>
</dbReference>
<protein>
    <recommendedName>
        <fullName evidence="4">Non-specific lipid-transfer protein</fullName>
    </recommendedName>
</protein>
<feature type="signal peptide" evidence="5">
    <location>
        <begin position="1"/>
        <end position="26"/>
    </location>
</feature>
<dbReference type="InterPro" id="IPR016140">
    <property type="entry name" value="Bifunc_inhib/LTP/seed_store"/>
</dbReference>
<reference evidence="7" key="2">
    <citation type="journal article" date="2024" name="Plant">
        <title>Genomic evolution and insights into agronomic trait innovations of Sesamum species.</title>
        <authorList>
            <person name="Miao H."/>
            <person name="Wang L."/>
            <person name="Qu L."/>
            <person name="Liu H."/>
            <person name="Sun Y."/>
            <person name="Le M."/>
            <person name="Wang Q."/>
            <person name="Wei S."/>
            <person name="Zheng Y."/>
            <person name="Lin W."/>
            <person name="Duan Y."/>
            <person name="Cao H."/>
            <person name="Xiong S."/>
            <person name="Wang X."/>
            <person name="Wei L."/>
            <person name="Li C."/>
            <person name="Ma Q."/>
            <person name="Ju M."/>
            <person name="Zhao R."/>
            <person name="Li G."/>
            <person name="Mu C."/>
            <person name="Tian Q."/>
            <person name="Mei H."/>
            <person name="Zhang T."/>
            <person name="Gao T."/>
            <person name="Zhang H."/>
        </authorList>
    </citation>
    <scope>NUCLEOTIDE SEQUENCE</scope>
    <source>
        <strain evidence="7">G02</strain>
    </source>
</reference>
<dbReference type="InterPro" id="IPR036312">
    <property type="entry name" value="Bifun_inhib/LTP/seed_sf"/>
</dbReference>
<dbReference type="InterPro" id="IPR000528">
    <property type="entry name" value="Plant_nsLTP"/>
</dbReference>
<dbReference type="CDD" id="cd01960">
    <property type="entry name" value="nsLTP1"/>
    <property type="match status" value="1"/>
</dbReference>
<evidence type="ECO:0000313" key="7">
    <source>
        <dbReference type="EMBL" id="KAL0375452.1"/>
    </source>
</evidence>
<dbReference type="Pfam" id="PF00234">
    <property type="entry name" value="Tryp_alpha_amyl"/>
    <property type="match status" value="1"/>
</dbReference>
<sequence>MAGSGSLKLACLTILCLAVTAPHAEAAISCGFVLTKLSPCLSYIKSGGALPPACCSGAKSLNDAASTTPDLQAVCTCIKNIVPSIKANPAYVNSIPPKCAANLPYKYSPTLDCSKVVR</sequence>
<organism evidence="7">
    <name type="scientific">Sesamum radiatum</name>
    <name type="common">Black benniseed</name>
    <dbReference type="NCBI Taxonomy" id="300843"/>
    <lineage>
        <taxon>Eukaryota</taxon>
        <taxon>Viridiplantae</taxon>
        <taxon>Streptophyta</taxon>
        <taxon>Embryophyta</taxon>
        <taxon>Tracheophyta</taxon>
        <taxon>Spermatophyta</taxon>
        <taxon>Magnoliopsida</taxon>
        <taxon>eudicotyledons</taxon>
        <taxon>Gunneridae</taxon>
        <taxon>Pentapetalae</taxon>
        <taxon>asterids</taxon>
        <taxon>lamiids</taxon>
        <taxon>Lamiales</taxon>
        <taxon>Pedaliaceae</taxon>
        <taxon>Sesamum</taxon>
    </lineage>
</organism>
<keyword evidence="2 4" id="KW-0813">Transport</keyword>